<gene>
    <name evidence="2" type="ORF">WMSIL1_LOCUS4297</name>
</gene>
<proteinExistence type="predicted"/>
<feature type="compositionally biased region" description="Polar residues" evidence="1">
    <location>
        <begin position="1"/>
        <end position="14"/>
    </location>
</feature>
<name>A0A564YAM1_HYMDI</name>
<accession>A0A564YAM1</accession>
<feature type="non-terminal residue" evidence="2">
    <location>
        <position position="147"/>
    </location>
</feature>
<dbReference type="EMBL" id="CABIJS010000122">
    <property type="protein sequence ID" value="VUZ44009.1"/>
    <property type="molecule type" value="Genomic_DNA"/>
</dbReference>
<dbReference type="AlphaFoldDB" id="A0A564YAM1"/>
<evidence type="ECO:0000256" key="1">
    <source>
        <dbReference type="SAM" id="MobiDB-lite"/>
    </source>
</evidence>
<evidence type="ECO:0000313" key="2">
    <source>
        <dbReference type="EMBL" id="VUZ44009.1"/>
    </source>
</evidence>
<organism evidence="2 3">
    <name type="scientific">Hymenolepis diminuta</name>
    <name type="common">Rat tapeworm</name>
    <dbReference type="NCBI Taxonomy" id="6216"/>
    <lineage>
        <taxon>Eukaryota</taxon>
        <taxon>Metazoa</taxon>
        <taxon>Spiralia</taxon>
        <taxon>Lophotrochozoa</taxon>
        <taxon>Platyhelminthes</taxon>
        <taxon>Cestoda</taxon>
        <taxon>Eucestoda</taxon>
        <taxon>Cyclophyllidea</taxon>
        <taxon>Hymenolepididae</taxon>
        <taxon>Hymenolepis</taxon>
    </lineage>
</organism>
<feature type="region of interest" description="Disordered" evidence="1">
    <location>
        <begin position="1"/>
        <end position="24"/>
    </location>
</feature>
<keyword evidence="3" id="KW-1185">Reference proteome</keyword>
<sequence>MKSQISPDLSTLGNRSKKEISQQNQVKTMHSNLYIRENLISLQAEFTDSVISYDPIALTTKLPLHGEEFAANGANESSIFRLGDNLKGYLSNILRTSSPVLLAYSQYKSAGYPWTVGCLPPSLIAILAVRYLEISPPTTTVDDISSL</sequence>
<dbReference type="Proteomes" id="UP000321570">
    <property type="component" value="Unassembled WGS sequence"/>
</dbReference>
<reference evidence="2 3" key="1">
    <citation type="submission" date="2019-07" db="EMBL/GenBank/DDBJ databases">
        <authorList>
            <person name="Jastrzebski P J."/>
            <person name="Paukszto L."/>
            <person name="Jastrzebski P J."/>
        </authorList>
    </citation>
    <scope>NUCLEOTIDE SEQUENCE [LARGE SCALE GENOMIC DNA]</scope>
    <source>
        <strain evidence="2 3">WMS-il1</strain>
    </source>
</reference>
<protein>
    <submittedName>
        <fullName evidence="2">Uncharacterized protein</fullName>
    </submittedName>
</protein>
<evidence type="ECO:0000313" key="3">
    <source>
        <dbReference type="Proteomes" id="UP000321570"/>
    </source>
</evidence>